<comment type="subcellular location">
    <subcellularLocation>
        <location evidence="1">Cell outer membrane</location>
    </subcellularLocation>
</comment>
<dbReference type="InterPro" id="IPR051906">
    <property type="entry name" value="TolC-like"/>
</dbReference>
<keyword evidence="6" id="KW-0472">Membrane</keyword>
<dbReference type="GO" id="GO:0015288">
    <property type="term" value="F:porin activity"/>
    <property type="evidence" value="ECO:0007669"/>
    <property type="project" value="TreeGrafter"/>
</dbReference>
<evidence type="ECO:0000256" key="2">
    <source>
        <dbReference type="ARBA" id="ARBA00007613"/>
    </source>
</evidence>
<evidence type="ECO:0000256" key="1">
    <source>
        <dbReference type="ARBA" id="ARBA00004442"/>
    </source>
</evidence>
<evidence type="ECO:0000256" key="3">
    <source>
        <dbReference type="ARBA" id="ARBA00022448"/>
    </source>
</evidence>
<dbReference type="PANTHER" id="PTHR30026">
    <property type="entry name" value="OUTER MEMBRANE PROTEIN TOLC"/>
    <property type="match status" value="1"/>
</dbReference>
<organism evidence="9 10">
    <name type="scientific">Thermosulfurimonas dismutans</name>
    <dbReference type="NCBI Taxonomy" id="999894"/>
    <lineage>
        <taxon>Bacteria</taxon>
        <taxon>Pseudomonadati</taxon>
        <taxon>Thermodesulfobacteriota</taxon>
        <taxon>Thermodesulfobacteria</taxon>
        <taxon>Thermodesulfobacteriales</taxon>
        <taxon>Thermodesulfobacteriaceae</taxon>
        <taxon>Thermosulfurimonas</taxon>
    </lineage>
</organism>
<dbReference type="Proteomes" id="UP000078390">
    <property type="component" value="Unassembled WGS sequence"/>
</dbReference>
<keyword evidence="3" id="KW-0813">Transport</keyword>
<evidence type="ECO:0000256" key="7">
    <source>
        <dbReference type="ARBA" id="ARBA00023237"/>
    </source>
</evidence>
<dbReference type="SUPFAM" id="SSF56954">
    <property type="entry name" value="Outer membrane efflux proteins (OEP)"/>
    <property type="match status" value="1"/>
</dbReference>
<dbReference type="GO" id="GO:1990281">
    <property type="term" value="C:efflux pump complex"/>
    <property type="evidence" value="ECO:0007669"/>
    <property type="project" value="TreeGrafter"/>
</dbReference>
<sequence>MGRFLILSALLFLGCPLLVEALTLSEAISRALENNPEILARGHEVAAAEAARQAEWGALLPQVNLLAQASRLSDPQAVTSIKGPNRFPSFSRDIYLFDVNLVLPLYEGGRIRKRVKMAKLETALRESLKYQTALDLIANVRETYLLALYLKALVQAREKTLEALKRVAEEARLRLSVGRIAPLDLMRIETQVKAEEAALAESREALRRAKEALSVLMGEPPRSDFELTGKLEERLIEPEAPDWERVLACRPDIAAQRRAVARAEEAVKLAFRGHFPAVELFSNYGRRAGSGFNDSEEVWEAGVRLKLNFFSGGTLSARVAEARAKWLAEREKLRALELSARKEISTALSHLAETREQIAHFEAARQTAKEAFRVASLKYRTGAGTVTDMLLSQAAWFSAETDYLSALYRHAQALIAYERATAEIARGFLNLSCEENRYVSKP</sequence>
<evidence type="ECO:0000256" key="6">
    <source>
        <dbReference type="ARBA" id="ARBA00023136"/>
    </source>
</evidence>
<dbReference type="InterPro" id="IPR003423">
    <property type="entry name" value="OMP_efflux"/>
</dbReference>
<gene>
    <name evidence="9" type="ORF">TDIS_1094</name>
</gene>
<dbReference type="STRING" id="999894.TDIS_1094"/>
<dbReference type="GO" id="GO:0009279">
    <property type="term" value="C:cell outer membrane"/>
    <property type="evidence" value="ECO:0007669"/>
    <property type="project" value="UniProtKB-SubCell"/>
</dbReference>
<evidence type="ECO:0000256" key="5">
    <source>
        <dbReference type="ARBA" id="ARBA00022692"/>
    </source>
</evidence>
<comment type="similarity">
    <text evidence="2">Belongs to the outer membrane factor (OMF) (TC 1.B.17) family.</text>
</comment>
<dbReference type="RefSeq" id="WP_068670124.1">
    <property type="nucleotide sequence ID" value="NZ_LWLG01000006.1"/>
</dbReference>
<feature type="coiled-coil region" evidence="8">
    <location>
        <begin position="150"/>
        <end position="219"/>
    </location>
</feature>
<dbReference type="Pfam" id="PF02321">
    <property type="entry name" value="OEP"/>
    <property type="match status" value="2"/>
</dbReference>
<name>A0A179D419_9BACT</name>
<dbReference type="GO" id="GO:0015562">
    <property type="term" value="F:efflux transmembrane transporter activity"/>
    <property type="evidence" value="ECO:0007669"/>
    <property type="project" value="InterPro"/>
</dbReference>
<dbReference type="OrthoDB" id="9769302at2"/>
<evidence type="ECO:0000313" key="10">
    <source>
        <dbReference type="Proteomes" id="UP000078390"/>
    </source>
</evidence>
<keyword evidence="7" id="KW-0998">Cell outer membrane</keyword>
<proteinExistence type="inferred from homology"/>
<reference evidence="9 10" key="1">
    <citation type="submission" date="2016-04" db="EMBL/GenBank/DDBJ databases">
        <title>Genome analysis of Thermosulfurimonas dismutans, the first thermophilic sulfur-disproportionating bacterium of the phylum Thermodesulfobacteria.</title>
        <authorList>
            <person name="Mardanov A.V."/>
            <person name="Beletsky A.V."/>
            <person name="Kadnikov V.V."/>
            <person name="Slobodkin A.I."/>
            <person name="Ravin N.V."/>
        </authorList>
    </citation>
    <scope>NUCLEOTIDE SEQUENCE [LARGE SCALE GENOMIC DNA]</scope>
    <source>
        <strain evidence="9 10">S95</strain>
    </source>
</reference>
<protein>
    <submittedName>
        <fullName evidence="9">Outer membrane protein</fullName>
    </submittedName>
</protein>
<comment type="caution">
    <text evidence="9">The sequence shown here is derived from an EMBL/GenBank/DDBJ whole genome shotgun (WGS) entry which is preliminary data.</text>
</comment>
<dbReference type="PROSITE" id="PS51257">
    <property type="entry name" value="PROKAR_LIPOPROTEIN"/>
    <property type="match status" value="1"/>
</dbReference>
<keyword evidence="5" id="KW-0812">Transmembrane</keyword>
<dbReference type="EMBL" id="LWLG01000006">
    <property type="protein sequence ID" value="OAQ20805.1"/>
    <property type="molecule type" value="Genomic_DNA"/>
</dbReference>
<evidence type="ECO:0000256" key="4">
    <source>
        <dbReference type="ARBA" id="ARBA00022452"/>
    </source>
</evidence>
<accession>A0A179D419</accession>
<keyword evidence="4" id="KW-1134">Transmembrane beta strand</keyword>
<dbReference type="PANTHER" id="PTHR30026:SF20">
    <property type="entry name" value="OUTER MEMBRANE PROTEIN TOLC"/>
    <property type="match status" value="1"/>
</dbReference>
<keyword evidence="8" id="KW-0175">Coiled coil</keyword>
<dbReference type="AlphaFoldDB" id="A0A179D419"/>
<dbReference type="Gene3D" id="1.20.1600.10">
    <property type="entry name" value="Outer membrane efflux proteins (OEP)"/>
    <property type="match status" value="1"/>
</dbReference>
<keyword evidence="10" id="KW-1185">Reference proteome</keyword>
<evidence type="ECO:0000256" key="8">
    <source>
        <dbReference type="SAM" id="Coils"/>
    </source>
</evidence>
<evidence type="ECO:0000313" key="9">
    <source>
        <dbReference type="EMBL" id="OAQ20805.1"/>
    </source>
</evidence>